<evidence type="ECO:0000313" key="4">
    <source>
        <dbReference type="EMBL" id="MEQ2296634.1"/>
    </source>
</evidence>
<gene>
    <name evidence="4" type="ORF">AMECASPLE_026655</name>
</gene>
<keyword evidence="5" id="KW-1185">Reference proteome</keyword>
<keyword evidence="1 2" id="KW-0175">Coiled coil</keyword>
<feature type="chain" id="PRO_5045531835" evidence="3">
    <location>
        <begin position="16"/>
        <end position="310"/>
    </location>
</feature>
<evidence type="ECO:0000256" key="3">
    <source>
        <dbReference type="SAM" id="SignalP"/>
    </source>
</evidence>
<accession>A0ABV0YRZ5</accession>
<organism evidence="4 5">
    <name type="scientific">Ameca splendens</name>
    <dbReference type="NCBI Taxonomy" id="208324"/>
    <lineage>
        <taxon>Eukaryota</taxon>
        <taxon>Metazoa</taxon>
        <taxon>Chordata</taxon>
        <taxon>Craniata</taxon>
        <taxon>Vertebrata</taxon>
        <taxon>Euteleostomi</taxon>
        <taxon>Actinopterygii</taxon>
        <taxon>Neopterygii</taxon>
        <taxon>Teleostei</taxon>
        <taxon>Neoteleostei</taxon>
        <taxon>Acanthomorphata</taxon>
        <taxon>Ovalentaria</taxon>
        <taxon>Atherinomorphae</taxon>
        <taxon>Cyprinodontiformes</taxon>
        <taxon>Goodeidae</taxon>
        <taxon>Ameca</taxon>
    </lineage>
</organism>
<dbReference type="Proteomes" id="UP001469553">
    <property type="component" value="Unassembled WGS sequence"/>
</dbReference>
<dbReference type="PANTHER" id="PTHR31882">
    <property type="entry name" value="TNFAIP3-INTERACTING PROTEIN COILED COIL FAMILY MEMBER"/>
    <property type="match status" value="1"/>
</dbReference>
<feature type="coiled-coil region" evidence="2">
    <location>
        <begin position="166"/>
        <end position="193"/>
    </location>
</feature>
<evidence type="ECO:0000256" key="2">
    <source>
        <dbReference type="SAM" id="Coils"/>
    </source>
</evidence>
<evidence type="ECO:0000313" key="5">
    <source>
        <dbReference type="Proteomes" id="UP001469553"/>
    </source>
</evidence>
<proteinExistence type="predicted"/>
<feature type="coiled-coil region" evidence="2">
    <location>
        <begin position="240"/>
        <end position="267"/>
    </location>
</feature>
<dbReference type="Gene3D" id="1.20.5.990">
    <property type="entry name" value="Nemo cc2-lz domain - 1d5 darpin complex"/>
    <property type="match status" value="1"/>
</dbReference>
<dbReference type="PANTHER" id="PTHR31882:SF2">
    <property type="entry name" value="TNFAIP3-INTERACTING PROTEIN 3"/>
    <property type="match status" value="1"/>
</dbReference>
<protein>
    <submittedName>
        <fullName evidence="4">Uncharacterized protein</fullName>
    </submittedName>
</protein>
<comment type="caution">
    <text evidence="4">The sequence shown here is derived from an EMBL/GenBank/DDBJ whole genome shotgun (WGS) entry which is preliminary data.</text>
</comment>
<feature type="signal peptide" evidence="3">
    <location>
        <begin position="1"/>
        <end position="15"/>
    </location>
</feature>
<dbReference type="EMBL" id="JAHRIP010040367">
    <property type="protein sequence ID" value="MEQ2296634.1"/>
    <property type="molecule type" value="Genomic_DNA"/>
</dbReference>
<evidence type="ECO:0000256" key="1">
    <source>
        <dbReference type="ARBA" id="ARBA00023054"/>
    </source>
</evidence>
<sequence>MWYFISLGFPHFVFLQSVYKNTGDGPPVKTSEAPEHKQTHRLYPTLPNISRYEVCLPLGFTGENHWTAAERHNVLKDTQSEEPVRGYNTMKEQILILEQQKKELLAINSKWAKEYRTMLQYYKKKVWLLKALKQDGLSEEKRIDEEERPITFCKKEKVHTDTQLAIDEVRTKLQTSEEEIEELRAKNHFLTLRWQHQQEEIRRLNKVLKETLPRSQPLEMSSETLEDIWKHQAEVYKEDFLRERKDREKLKGENMELEKRYKKVHDELCFFKSQLTLEHPVQHPVLHRCSGTNRAKHPDLEQQHIQQQGR</sequence>
<reference evidence="4 5" key="1">
    <citation type="submission" date="2021-06" db="EMBL/GenBank/DDBJ databases">
        <authorList>
            <person name="Palmer J.M."/>
        </authorList>
    </citation>
    <scope>NUCLEOTIDE SEQUENCE [LARGE SCALE GENOMIC DNA]</scope>
    <source>
        <strain evidence="4 5">AS_MEX2019</strain>
        <tissue evidence="4">Muscle</tissue>
    </source>
</reference>
<name>A0ABV0YRZ5_9TELE</name>
<keyword evidence="3" id="KW-0732">Signal</keyword>